<dbReference type="EMBL" id="CM047739">
    <property type="protein sequence ID" value="KAJ0042049.1"/>
    <property type="molecule type" value="Genomic_DNA"/>
</dbReference>
<comment type="caution">
    <text evidence="1">The sequence shown here is derived from an EMBL/GenBank/DDBJ whole genome shotgun (WGS) entry which is preliminary data.</text>
</comment>
<reference evidence="2" key="1">
    <citation type="journal article" date="2023" name="G3 (Bethesda)">
        <title>Genome assembly and association tests identify interacting loci associated with vigor, precocity, and sex in interspecific pistachio rootstocks.</title>
        <authorList>
            <person name="Palmer W."/>
            <person name="Jacygrad E."/>
            <person name="Sagayaradj S."/>
            <person name="Cavanaugh K."/>
            <person name="Han R."/>
            <person name="Bertier L."/>
            <person name="Beede B."/>
            <person name="Kafkas S."/>
            <person name="Golino D."/>
            <person name="Preece J."/>
            <person name="Michelmore R."/>
        </authorList>
    </citation>
    <scope>NUCLEOTIDE SEQUENCE [LARGE SCALE GENOMIC DNA]</scope>
</reference>
<name>A0ACC0YWE1_9ROSI</name>
<organism evidence="1 2">
    <name type="scientific">Pistacia integerrima</name>
    <dbReference type="NCBI Taxonomy" id="434235"/>
    <lineage>
        <taxon>Eukaryota</taxon>
        <taxon>Viridiplantae</taxon>
        <taxon>Streptophyta</taxon>
        <taxon>Embryophyta</taxon>
        <taxon>Tracheophyta</taxon>
        <taxon>Spermatophyta</taxon>
        <taxon>Magnoliopsida</taxon>
        <taxon>eudicotyledons</taxon>
        <taxon>Gunneridae</taxon>
        <taxon>Pentapetalae</taxon>
        <taxon>rosids</taxon>
        <taxon>malvids</taxon>
        <taxon>Sapindales</taxon>
        <taxon>Anacardiaceae</taxon>
        <taxon>Pistacia</taxon>
    </lineage>
</organism>
<proteinExistence type="predicted"/>
<accession>A0ACC0YWE1</accession>
<evidence type="ECO:0000313" key="1">
    <source>
        <dbReference type="EMBL" id="KAJ0042049.1"/>
    </source>
</evidence>
<gene>
    <name evidence="1" type="ORF">Pint_18375</name>
</gene>
<keyword evidence="2" id="KW-1185">Reference proteome</keyword>
<dbReference type="Proteomes" id="UP001163603">
    <property type="component" value="Chromosome 4"/>
</dbReference>
<sequence length="159" mass="17669">MATIPDLTEIEGEFVESGNRYGLDNNVNQVLDGKFGLVSKIAENMTQGKLAELVKSGGEVSGQPGNAAHENWGKMMGLVRVRQVGLRFVANGIDKPLQMDKNIEDTCRLGHSRIGFVRVLVEVNANRKLPERMEIRMPSDGSGISKIMEIRVEYQWRPS</sequence>
<protein>
    <submittedName>
        <fullName evidence="1">Uncharacterized protein</fullName>
    </submittedName>
</protein>
<evidence type="ECO:0000313" key="2">
    <source>
        <dbReference type="Proteomes" id="UP001163603"/>
    </source>
</evidence>